<sequence>MESPVIIVGAGPAGMMLAGELALAGVRPLVLERLAEPSGESRGLGFGPRTMEIFEQRALLARFGEITPRTAGHFGGVPLDFSVVDGAHFSVDSVPQSRTEEVLGGWLEDLGVRIRRGVEVTGLSQDEYGVDVETVGPGGPETIRASYLVGCDGGRSTVRTEAGFDFPGTPPTLEMYIADVAGCSVRPRPIGEPVAGGMAMAAPIAEGVDRIVVCELGNEPGARSSTPLFGEVAASWKRITGEDISHGTPRWVSSFTDSARLVSEYRRGRVLLAGDAAHVHLPAGGQGMNVGVQDAFNLGWKLAARVRGQADDALLDTYHSERHPVGERLLRNTRAQGTLILGGDASRPLREVLTELVAHDDVAHHLAAMVAGLDVRYDVGPDSHPLSGLRLPRTHLVVEGRTTTTAELLRTGRGLLLDLSEEPGQARTALPWSDRVDTVSARLSDQDANGPLAATVSVLVRPDGHVAWTSLATADLTGALNRWFGPPTDQPAA</sequence>
<keyword evidence="2" id="KW-0285">Flavoprotein</keyword>
<dbReference type="PANTHER" id="PTHR43004:SF19">
    <property type="entry name" value="BINDING MONOOXYGENASE, PUTATIVE (JCVI)-RELATED"/>
    <property type="match status" value="1"/>
</dbReference>
<keyword evidence="5" id="KW-0503">Monooxygenase</keyword>
<dbReference type="InterPro" id="IPR002938">
    <property type="entry name" value="FAD-bd"/>
</dbReference>
<dbReference type="SUPFAM" id="SSF51905">
    <property type="entry name" value="FAD/NAD(P)-binding domain"/>
    <property type="match status" value="1"/>
</dbReference>
<dbReference type="Gene3D" id="3.30.70.2450">
    <property type="match status" value="1"/>
</dbReference>
<dbReference type="GO" id="GO:0016709">
    <property type="term" value="F:oxidoreductase activity, acting on paired donors, with incorporation or reduction of molecular oxygen, NAD(P)H as one donor, and incorporation of one atom of oxygen"/>
    <property type="evidence" value="ECO:0007669"/>
    <property type="project" value="UniProtKB-ARBA"/>
</dbReference>
<keyword evidence="3" id="KW-0274">FAD</keyword>
<dbReference type="PRINTS" id="PR00420">
    <property type="entry name" value="RNGMNOXGNASE"/>
</dbReference>
<dbReference type="Gene3D" id="3.50.50.60">
    <property type="entry name" value="FAD/NAD(P)-binding domain"/>
    <property type="match status" value="1"/>
</dbReference>
<protein>
    <submittedName>
        <fullName evidence="5">FAD-binding monooxygenase</fullName>
    </submittedName>
</protein>
<dbReference type="InterPro" id="IPR036188">
    <property type="entry name" value="FAD/NAD-bd_sf"/>
</dbReference>
<name>A0A7M1CB22_9ACTN</name>
<dbReference type="AlphaFoldDB" id="A0A7M1CB22"/>
<dbReference type="EMBL" id="MT633092">
    <property type="protein sequence ID" value="QOP59268.1"/>
    <property type="molecule type" value="Genomic_DNA"/>
</dbReference>
<evidence type="ECO:0000259" key="4">
    <source>
        <dbReference type="Pfam" id="PF01494"/>
    </source>
</evidence>
<evidence type="ECO:0000256" key="3">
    <source>
        <dbReference type="ARBA" id="ARBA00022827"/>
    </source>
</evidence>
<comment type="cofactor">
    <cofactor evidence="1">
        <name>FAD</name>
        <dbReference type="ChEBI" id="CHEBI:57692"/>
    </cofactor>
</comment>
<feature type="domain" description="FAD-binding" evidence="4">
    <location>
        <begin position="3"/>
        <end position="333"/>
    </location>
</feature>
<evidence type="ECO:0000313" key="5">
    <source>
        <dbReference type="EMBL" id="QOP59268.1"/>
    </source>
</evidence>
<dbReference type="Gene3D" id="3.40.30.120">
    <property type="match status" value="1"/>
</dbReference>
<dbReference type="GO" id="GO:0071949">
    <property type="term" value="F:FAD binding"/>
    <property type="evidence" value="ECO:0007669"/>
    <property type="project" value="InterPro"/>
</dbReference>
<reference evidence="5" key="1">
    <citation type="submission" date="2020-06" db="EMBL/GenBank/DDBJ databases">
        <authorList>
            <person name="Metz J."/>
            <person name="Wang G."/>
        </authorList>
    </citation>
    <scope>NUCLEOTIDE SEQUENCE</scope>
    <source>
        <strain evidence="5">HB-J378</strain>
    </source>
</reference>
<evidence type="ECO:0000256" key="2">
    <source>
        <dbReference type="ARBA" id="ARBA00022630"/>
    </source>
</evidence>
<keyword evidence="5" id="KW-0560">Oxidoreductase</keyword>
<dbReference type="PANTHER" id="PTHR43004">
    <property type="entry name" value="TRK SYSTEM POTASSIUM UPTAKE PROTEIN"/>
    <property type="match status" value="1"/>
</dbReference>
<evidence type="ECO:0000256" key="1">
    <source>
        <dbReference type="ARBA" id="ARBA00001974"/>
    </source>
</evidence>
<dbReference type="InterPro" id="IPR050641">
    <property type="entry name" value="RIFMO-like"/>
</dbReference>
<dbReference type="Pfam" id="PF21274">
    <property type="entry name" value="Rng_hyd_C"/>
    <property type="match status" value="1"/>
</dbReference>
<proteinExistence type="predicted"/>
<organism evidence="5">
    <name type="scientific">Nocardiopsis sp</name>
    <dbReference type="NCBI Taxonomy" id="310350"/>
    <lineage>
        <taxon>Bacteria</taxon>
        <taxon>Bacillati</taxon>
        <taxon>Actinomycetota</taxon>
        <taxon>Actinomycetes</taxon>
        <taxon>Streptosporangiales</taxon>
        <taxon>Nocardiopsidaceae</taxon>
        <taxon>Nocardiopsis</taxon>
    </lineage>
</organism>
<accession>A0A7M1CB22</accession>
<dbReference type="Pfam" id="PF01494">
    <property type="entry name" value="FAD_binding_3"/>
    <property type="match status" value="1"/>
</dbReference>